<feature type="region of interest" description="Disordered" evidence="1">
    <location>
        <begin position="138"/>
        <end position="166"/>
    </location>
</feature>
<dbReference type="SUPFAM" id="SSF48452">
    <property type="entry name" value="TPR-like"/>
    <property type="match status" value="1"/>
</dbReference>
<evidence type="ECO:0000313" key="2">
    <source>
        <dbReference type="EMBL" id="GKV35853.1"/>
    </source>
</evidence>
<feature type="compositionally biased region" description="Basic and acidic residues" evidence="1">
    <location>
        <begin position="87"/>
        <end position="98"/>
    </location>
</feature>
<evidence type="ECO:0000256" key="1">
    <source>
        <dbReference type="SAM" id="MobiDB-lite"/>
    </source>
</evidence>
<dbReference type="PANTHER" id="PTHR26312:SF215">
    <property type="entry name" value="TPR REPEAT PROTEIN"/>
    <property type="match status" value="1"/>
</dbReference>
<dbReference type="EMBL" id="BPVZ01000113">
    <property type="protein sequence ID" value="GKV35853.1"/>
    <property type="molecule type" value="Genomic_DNA"/>
</dbReference>
<name>A0AAV5LFN5_9ROSI</name>
<sequence length="302" mass="33064">MLLRSSSTPILNSWLSHCKNSSSTESDSQVLQRSSSISLATSFLSLPAADDPTKKPTQTLSDANFPKDTPKPKKKKSLIPPSSILDTRGKQENEHGGDSKTSVQRLFSSSGLGKRVMDGGDNEDFAVVRKDRVVQTLEMGGGVGNNGGRINGGGSGFSESNNHGSDSTEAYYQKMIEANPGNPLLLGNYAKFLKEVRGDFAKAEEYYGRAILANPNDGNVLSLYADLIWQNHKDAFRAKTYFDQAVETSPDDCFVLASYAKFLWDAEDEAEEEEEHEDSEQSGVLQSDFFHQPPYPTINAAF</sequence>
<gene>
    <name evidence="2" type="ORF">SLEP1_g44060</name>
</gene>
<feature type="region of interest" description="Disordered" evidence="1">
    <location>
        <begin position="46"/>
        <end position="104"/>
    </location>
</feature>
<evidence type="ECO:0000313" key="3">
    <source>
        <dbReference type="Proteomes" id="UP001054252"/>
    </source>
</evidence>
<keyword evidence="3" id="KW-1185">Reference proteome</keyword>
<reference evidence="2 3" key="1">
    <citation type="journal article" date="2021" name="Commun. Biol.">
        <title>The genome of Shorea leprosula (Dipterocarpaceae) highlights the ecological relevance of drought in aseasonal tropical rainforests.</title>
        <authorList>
            <person name="Ng K.K.S."/>
            <person name="Kobayashi M.J."/>
            <person name="Fawcett J.A."/>
            <person name="Hatakeyama M."/>
            <person name="Paape T."/>
            <person name="Ng C.H."/>
            <person name="Ang C.C."/>
            <person name="Tnah L.H."/>
            <person name="Lee C.T."/>
            <person name="Nishiyama T."/>
            <person name="Sese J."/>
            <person name="O'Brien M.J."/>
            <person name="Copetti D."/>
            <person name="Mohd Noor M.I."/>
            <person name="Ong R.C."/>
            <person name="Putra M."/>
            <person name="Sireger I.Z."/>
            <person name="Indrioko S."/>
            <person name="Kosugi Y."/>
            <person name="Izuno A."/>
            <person name="Isagi Y."/>
            <person name="Lee S.L."/>
            <person name="Shimizu K.K."/>
        </authorList>
    </citation>
    <scope>NUCLEOTIDE SEQUENCE [LARGE SCALE GENOMIC DNA]</scope>
    <source>
        <strain evidence="2">214</strain>
    </source>
</reference>
<dbReference type="Pfam" id="PF14559">
    <property type="entry name" value="TPR_19"/>
    <property type="match status" value="1"/>
</dbReference>
<dbReference type="Proteomes" id="UP001054252">
    <property type="component" value="Unassembled WGS sequence"/>
</dbReference>
<proteinExistence type="predicted"/>
<accession>A0AAV5LFN5</accession>
<feature type="region of interest" description="Disordered" evidence="1">
    <location>
        <begin position="267"/>
        <end position="302"/>
    </location>
</feature>
<dbReference type="AlphaFoldDB" id="A0AAV5LFN5"/>
<feature type="compositionally biased region" description="Acidic residues" evidence="1">
    <location>
        <begin position="267"/>
        <end position="280"/>
    </location>
</feature>
<dbReference type="InterPro" id="IPR011990">
    <property type="entry name" value="TPR-like_helical_dom_sf"/>
</dbReference>
<dbReference type="PANTHER" id="PTHR26312">
    <property type="entry name" value="TETRATRICOPEPTIDE REPEAT PROTEIN 5"/>
    <property type="match status" value="1"/>
</dbReference>
<dbReference type="Gene3D" id="1.25.40.10">
    <property type="entry name" value="Tetratricopeptide repeat domain"/>
    <property type="match status" value="1"/>
</dbReference>
<comment type="caution">
    <text evidence="2">The sequence shown here is derived from an EMBL/GenBank/DDBJ whole genome shotgun (WGS) entry which is preliminary data.</text>
</comment>
<feature type="compositionally biased region" description="Gly residues" evidence="1">
    <location>
        <begin position="139"/>
        <end position="156"/>
    </location>
</feature>
<organism evidence="2 3">
    <name type="scientific">Rubroshorea leprosula</name>
    <dbReference type="NCBI Taxonomy" id="152421"/>
    <lineage>
        <taxon>Eukaryota</taxon>
        <taxon>Viridiplantae</taxon>
        <taxon>Streptophyta</taxon>
        <taxon>Embryophyta</taxon>
        <taxon>Tracheophyta</taxon>
        <taxon>Spermatophyta</taxon>
        <taxon>Magnoliopsida</taxon>
        <taxon>eudicotyledons</taxon>
        <taxon>Gunneridae</taxon>
        <taxon>Pentapetalae</taxon>
        <taxon>rosids</taxon>
        <taxon>malvids</taxon>
        <taxon>Malvales</taxon>
        <taxon>Dipterocarpaceae</taxon>
        <taxon>Rubroshorea</taxon>
    </lineage>
</organism>
<protein>
    <submittedName>
        <fullName evidence="2">Uncharacterized protein</fullName>
    </submittedName>
</protein>